<accession>A0ABX0ZV18</accession>
<evidence type="ECO:0000313" key="6">
    <source>
        <dbReference type="Proteomes" id="UP000734511"/>
    </source>
</evidence>
<dbReference type="PANTHER" id="PTHR30055:SF235">
    <property type="entry name" value="TRANSCRIPTIONAL REGULATORY PROTEIN"/>
    <property type="match status" value="1"/>
</dbReference>
<feature type="DNA-binding region" description="H-T-H motif" evidence="2">
    <location>
        <begin position="69"/>
        <end position="88"/>
    </location>
</feature>
<dbReference type="InterPro" id="IPR009057">
    <property type="entry name" value="Homeodomain-like_sf"/>
</dbReference>
<evidence type="ECO:0000259" key="4">
    <source>
        <dbReference type="PROSITE" id="PS50977"/>
    </source>
</evidence>
<dbReference type="Gene3D" id="1.10.10.60">
    <property type="entry name" value="Homeodomain-like"/>
    <property type="match status" value="1"/>
</dbReference>
<feature type="compositionally biased region" description="Low complexity" evidence="3">
    <location>
        <begin position="8"/>
        <end position="29"/>
    </location>
</feature>
<keyword evidence="1 2" id="KW-0238">DNA-binding</keyword>
<dbReference type="InterPro" id="IPR001647">
    <property type="entry name" value="HTH_TetR"/>
</dbReference>
<feature type="region of interest" description="Disordered" evidence="3">
    <location>
        <begin position="229"/>
        <end position="268"/>
    </location>
</feature>
<dbReference type="InterPro" id="IPR036271">
    <property type="entry name" value="Tet_transcr_reg_TetR-rel_C_sf"/>
</dbReference>
<dbReference type="Proteomes" id="UP000734511">
    <property type="component" value="Unassembled WGS sequence"/>
</dbReference>
<organism evidence="5 6">
    <name type="scientific">Actinacidiphila epipremni</name>
    <dbReference type="NCBI Taxonomy" id="2053013"/>
    <lineage>
        <taxon>Bacteria</taxon>
        <taxon>Bacillati</taxon>
        <taxon>Actinomycetota</taxon>
        <taxon>Actinomycetes</taxon>
        <taxon>Kitasatosporales</taxon>
        <taxon>Streptomycetaceae</taxon>
        <taxon>Actinacidiphila</taxon>
    </lineage>
</organism>
<sequence>MTPGASAGPGRDTSGGTSSRTSPTAAGPDAPRRRGRPAGSGSGGAAGTRERILAAAREEFSARGYDKTSVRSIGKAAGVDAALVHHYFGTKEQVFAAAIEVSFGPAALELPAAVSAGGPEGMGERIARFMLGVWEDPATRGPLLAIVRSAVTNEQAAAVFRGMVGRRVLAGVAGELRVADPEFRVQLAAAQLVGIIMLRYVVKVEPIASASAQELVAIVAPTLQRYLTDPAVRRSDAPDAPDEPGTPDAPPEAPAPEGPRPPGPDPAE</sequence>
<evidence type="ECO:0000313" key="5">
    <source>
        <dbReference type="EMBL" id="NJP47869.1"/>
    </source>
</evidence>
<dbReference type="InterPro" id="IPR041678">
    <property type="entry name" value="TetR_C_16"/>
</dbReference>
<dbReference type="RefSeq" id="WP_167986702.1">
    <property type="nucleotide sequence ID" value="NZ_JAATEJ010000036.1"/>
</dbReference>
<dbReference type="PANTHER" id="PTHR30055">
    <property type="entry name" value="HTH-TYPE TRANSCRIPTIONAL REGULATOR RUTR"/>
    <property type="match status" value="1"/>
</dbReference>
<evidence type="ECO:0000256" key="1">
    <source>
        <dbReference type="ARBA" id="ARBA00023125"/>
    </source>
</evidence>
<proteinExistence type="predicted"/>
<feature type="region of interest" description="Disordered" evidence="3">
    <location>
        <begin position="1"/>
        <end position="49"/>
    </location>
</feature>
<dbReference type="InterPro" id="IPR050109">
    <property type="entry name" value="HTH-type_TetR-like_transc_reg"/>
</dbReference>
<dbReference type="SUPFAM" id="SSF48498">
    <property type="entry name" value="Tetracyclin repressor-like, C-terminal domain"/>
    <property type="match status" value="1"/>
</dbReference>
<comment type="caution">
    <text evidence="5">The sequence shown here is derived from an EMBL/GenBank/DDBJ whole genome shotgun (WGS) entry which is preliminary data.</text>
</comment>
<feature type="domain" description="HTH tetR-type" evidence="4">
    <location>
        <begin position="46"/>
        <end position="106"/>
    </location>
</feature>
<name>A0ABX0ZV18_9ACTN</name>
<evidence type="ECO:0000256" key="3">
    <source>
        <dbReference type="SAM" id="MobiDB-lite"/>
    </source>
</evidence>
<dbReference type="Pfam" id="PF00440">
    <property type="entry name" value="TetR_N"/>
    <property type="match status" value="1"/>
</dbReference>
<dbReference type="EMBL" id="JAATEJ010000036">
    <property type="protein sequence ID" value="NJP47869.1"/>
    <property type="molecule type" value="Genomic_DNA"/>
</dbReference>
<dbReference type="SUPFAM" id="SSF46689">
    <property type="entry name" value="Homeodomain-like"/>
    <property type="match status" value="1"/>
</dbReference>
<gene>
    <name evidence="5" type="ORF">HCN08_31360</name>
</gene>
<dbReference type="Gene3D" id="1.10.357.10">
    <property type="entry name" value="Tetracycline Repressor, domain 2"/>
    <property type="match status" value="1"/>
</dbReference>
<dbReference type="PROSITE" id="PS50977">
    <property type="entry name" value="HTH_TETR_2"/>
    <property type="match status" value="1"/>
</dbReference>
<feature type="compositionally biased region" description="Pro residues" evidence="3">
    <location>
        <begin position="247"/>
        <end position="268"/>
    </location>
</feature>
<dbReference type="PRINTS" id="PR00455">
    <property type="entry name" value="HTHTETR"/>
</dbReference>
<reference evidence="5 6" key="1">
    <citation type="submission" date="2020-03" db="EMBL/GenBank/DDBJ databases">
        <title>WGS of actinomycetes isolated from Thailand.</title>
        <authorList>
            <person name="Thawai C."/>
        </authorList>
    </citation>
    <scope>NUCLEOTIDE SEQUENCE [LARGE SCALE GENOMIC DNA]</scope>
    <source>
        <strain evidence="5 6">PRB2-1</strain>
    </source>
</reference>
<dbReference type="Pfam" id="PF17920">
    <property type="entry name" value="TetR_C_16"/>
    <property type="match status" value="1"/>
</dbReference>
<keyword evidence="6" id="KW-1185">Reference proteome</keyword>
<evidence type="ECO:0000256" key="2">
    <source>
        <dbReference type="PROSITE-ProRule" id="PRU00335"/>
    </source>
</evidence>
<protein>
    <submittedName>
        <fullName evidence="5">TetR/AcrR family transcriptional regulator</fullName>
    </submittedName>
</protein>